<evidence type="ECO:0000256" key="12">
    <source>
        <dbReference type="ARBA" id="ARBA00023136"/>
    </source>
</evidence>
<evidence type="ECO:0000256" key="6">
    <source>
        <dbReference type="ARBA" id="ARBA00022692"/>
    </source>
</evidence>
<feature type="transmembrane region" description="Helical" evidence="24">
    <location>
        <begin position="173"/>
        <end position="195"/>
    </location>
</feature>
<dbReference type="GeneID" id="105310166"/>
<comment type="catalytic activity">
    <reaction evidence="17">
        <text>D-xylose(out) + 2 Na(+)(out) = D-xylose(in) + 2 Na(+)(in)</text>
        <dbReference type="Rhea" id="RHEA:73367"/>
        <dbReference type="ChEBI" id="CHEBI:29101"/>
        <dbReference type="ChEBI" id="CHEBI:53455"/>
    </reaction>
</comment>
<evidence type="ECO:0000256" key="11">
    <source>
        <dbReference type="ARBA" id="ARBA00023065"/>
    </source>
</evidence>
<feature type="region of interest" description="Disordered" evidence="23">
    <location>
        <begin position="247"/>
        <end position="330"/>
    </location>
</feature>
<dbReference type="GO" id="GO:0016324">
    <property type="term" value="C:apical plasma membrane"/>
    <property type="evidence" value="ECO:0007669"/>
    <property type="project" value="UniProtKB-SubCell"/>
</dbReference>
<dbReference type="AlphaFoldDB" id="A0A6P6C4V3"/>
<dbReference type="Gene3D" id="1.20.1730.10">
    <property type="entry name" value="Sodium/glucose cotransporter"/>
    <property type="match status" value="1"/>
</dbReference>
<evidence type="ECO:0000256" key="4">
    <source>
        <dbReference type="ARBA" id="ARBA00022475"/>
    </source>
</evidence>
<dbReference type="InterPro" id="IPR038377">
    <property type="entry name" value="Na/Glc_symporter_sf"/>
</dbReference>
<evidence type="ECO:0000256" key="10">
    <source>
        <dbReference type="ARBA" id="ARBA00023053"/>
    </source>
</evidence>
<evidence type="ECO:0000256" key="21">
    <source>
        <dbReference type="ARBA" id="ARBA00045715"/>
    </source>
</evidence>
<evidence type="ECO:0000313" key="26">
    <source>
        <dbReference type="RefSeq" id="XP_023382369.1"/>
    </source>
</evidence>
<comment type="similarity">
    <text evidence="2 22">Belongs to the sodium:solute symporter (SSF) (TC 2.A.21) family.</text>
</comment>
<dbReference type="Proteomes" id="UP000515202">
    <property type="component" value="Unplaced"/>
</dbReference>
<evidence type="ECO:0000256" key="15">
    <source>
        <dbReference type="ARBA" id="ARBA00036672"/>
    </source>
</evidence>
<sequence length="330" mass="36314">MSGLPYVRSRGVPSWLACPHLLTSGIFPPDQVACIVPEICQEVCSNPTGCSNIAYPKLVLEILPTGLRGLMIAVMMAALMSSLTSIFNSSSTIFTMDLWKHVRPRASEQELMIVGRVFVLLLVLVSILWIPVIQASQSGQLFIYIQAISSYLQPPVAVVFIMGCFWKRTNEKGAFAGLVLGLLLGVIRMILDFAYTEPQCGQPDNRPAVVKDIHYLYFALILSVVTLTTLCAVSWFTEPPSEEMVRLGWMPDPPRPSASSGRKRTRMGLSEEGGLLRKLKSRSAVTDNPPLEGSMPTTRRNVYIRGGAKEASGAERRLRRCGPRDGRGTD</sequence>
<keyword evidence="3" id="KW-0813">Transport</keyword>
<dbReference type="PROSITE" id="PS50283">
    <property type="entry name" value="NA_SOLUT_SYMP_3"/>
    <property type="match status" value="1"/>
</dbReference>
<comment type="subcellular location">
    <subcellularLocation>
        <location evidence="1">Apical cell membrane</location>
        <topology evidence="1">Multi-pass membrane protein</topology>
    </subcellularLocation>
</comment>
<evidence type="ECO:0000256" key="5">
    <source>
        <dbReference type="ARBA" id="ARBA00022597"/>
    </source>
</evidence>
<proteinExistence type="inferred from homology"/>
<evidence type="ECO:0000256" key="14">
    <source>
        <dbReference type="ARBA" id="ARBA00036654"/>
    </source>
</evidence>
<evidence type="ECO:0000256" key="20">
    <source>
        <dbReference type="ARBA" id="ARBA00043206"/>
    </source>
</evidence>
<reference evidence="26" key="1">
    <citation type="submission" date="2025-08" db="UniProtKB">
        <authorList>
            <consortium name="RefSeq"/>
        </authorList>
    </citation>
    <scope>IDENTIFICATION</scope>
    <source>
        <tissue evidence="26">Kidney</tissue>
    </source>
</reference>
<feature type="transmembrane region" description="Helical" evidence="24">
    <location>
        <begin position="142"/>
        <end position="166"/>
    </location>
</feature>
<evidence type="ECO:0000256" key="24">
    <source>
        <dbReference type="SAM" id="Phobius"/>
    </source>
</evidence>
<dbReference type="InterPro" id="IPR001734">
    <property type="entry name" value="Na/solute_symporter"/>
</dbReference>
<dbReference type="KEGG" id="pvp:105310166"/>
<comment type="catalytic activity">
    <reaction evidence="14">
        <text>myo-inositol(out) + 2 Na(+)(out) = myo-inositol(in) + 2 Na(+)(in)</text>
        <dbReference type="Rhea" id="RHEA:72987"/>
        <dbReference type="ChEBI" id="CHEBI:17268"/>
        <dbReference type="ChEBI" id="CHEBI:29101"/>
    </reaction>
</comment>
<keyword evidence="11" id="KW-0406">Ion transport</keyword>
<evidence type="ECO:0000313" key="25">
    <source>
        <dbReference type="Proteomes" id="UP000515202"/>
    </source>
</evidence>
<keyword evidence="8" id="KW-0769">Symport</keyword>
<evidence type="ECO:0000256" key="19">
    <source>
        <dbReference type="ARBA" id="ARBA00042834"/>
    </source>
</evidence>
<evidence type="ECO:0000256" key="18">
    <source>
        <dbReference type="ARBA" id="ARBA00039861"/>
    </source>
</evidence>
<comment type="catalytic activity">
    <reaction evidence="16">
        <text>1D-chiro-inositol(out) + 2 Na(+)(out) = 1D-chiro-inositol(in) + 2 Na(+)(in)</text>
        <dbReference type="Rhea" id="RHEA:73315"/>
        <dbReference type="ChEBI" id="CHEBI:27372"/>
        <dbReference type="ChEBI" id="CHEBI:29101"/>
    </reaction>
</comment>
<evidence type="ECO:0000256" key="8">
    <source>
        <dbReference type="ARBA" id="ARBA00022847"/>
    </source>
</evidence>
<keyword evidence="7" id="KW-0053">Apoptosis</keyword>
<feature type="compositionally biased region" description="Basic and acidic residues" evidence="23">
    <location>
        <begin position="312"/>
        <end position="330"/>
    </location>
</feature>
<evidence type="ECO:0000256" key="1">
    <source>
        <dbReference type="ARBA" id="ARBA00004424"/>
    </source>
</evidence>
<keyword evidence="9 24" id="KW-1133">Transmembrane helix</keyword>
<evidence type="ECO:0000256" key="17">
    <source>
        <dbReference type="ARBA" id="ARBA00036976"/>
    </source>
</evidence>
<keyword evidence="6 24" id="KW-0812">Transmembrane</keyword>
<keyword evidence="10" id="KW-0915">Sodium</keyword>
<dbReference type="GO" id="GO:0006915">
    <property type="term" value="P:apoptotic process"/>
    <property type="evidence" value="ECO:0007669"/>
    <property type="project" value="UniProtKB-KW"/>
</dbReference>
<evidence type="ECO:0000256" key="23">
    <source>
        <dbReference type="SAM" id="MobiDB-lite"/>
    </source>
</evidence>
<feature type="transmembrane region" description="Helical" evidence="24">
    <location>
        <begin position="215"/>
        <end position="236"/>
    </location>
</feature>
<dbReference type="RefSeq" id="XP_023382369.1">
    <property type="nucleotide sequence ID" value="XM_023526601.1"/>
</dbReference>
<feature type="transmembrane region" description="Helical" evidence="24">
    <location>
        <begin position="70"/>
        <end position="90"/>
    </location>
</feature>
<evidence type="ECO:0000256" key="9">
    <source>
        <dbReference type="ARBA" id="ARBA00022989"/>
    </source>
</evidence>
<keyword evidence="5" id="KW-0762">Sugar transport</keyword>
<gene>
    <name evidence="26" type="primary">LOC105310166</name>
</gene>
<evidence type="ECO:0000256" key="7">
    <source>
        <dbReference type="ARBA" id="ARBA00022703"/>
    </source>
</evidence>
<organism evidence="25 26">
    <name type="scientific">Pteropus vampyrus</name>
    <name type="common">Large flying fox</name>
    <dbReference type="NCBI Taxonomy" id="132908"/>
    <lineage>
        <taxon>Eukaryota</taxon>
        <taxon>Metazoa</taxon>
        <taxon>Chordata</taxon>
        <taxon>Craniata</taxon>
        <taxon>Vertebrata</taxon>
        <taxon>Euteleostomi</taxon>
        <taxon>Mammalia</taxon>
        <taxon>Eutheria</taxon>
        <taxon>Laurasiatheria</taxon>
        <taxon>Chiroptera</taxon>
        <taxon>Yinpterochiroptera</taxon>
        <taxon>Pteropodoidea</taxon>
        <taxon>Pteropodidae</taxon>
        <taxon>Pteropodinae</taxon>
        <taxon>Pteropus</taxon>
    </lineage>
</organism>
<evidence type="ECO:0000256" key="16">
    <source>
        <dbReference type="ARBA" id="ARBA00036849"/>
    </source>
</evidence>
<evidence type="ECO:0000256" key="22">
    <source>
        <dbReference type="RuleBase" id="RU362091"/>
    </source>
</evidence>
<keyword evidence="25" id="KW-1185">Reference proteome</keyword>
<comment type="function">
    <text evidence="21">Involved in the sodium-dependent cotransport of myo-inositol (MI) with a Na(+):MI stoichiometry of 2:1. Exclusively responsible for apical MI transport and absorption in intestine. Can also transport D-chiro-inositol (DCI) but not L-fucose. Exhibits stereospecific cotransport of both D-glucose and D-xylose. May induce apoptosis through the TNF-alpha, PDCD1 pathway. May play a role in the regulation of MI concentration in serum, involving reabsorption in at least the proximal tubule of the kidney.</text>
</comment>
<name>A0A6P6C4V3_PTEVA</name>
<dbReference type="PANTHER" id="PTHR11819:SF171">
    <property type="entry name" value="SODIUM_MYO-INOSITOL COTRANSPORTER 2"/>
    <property type="match status" value="1"/>
</dbReference>
<keyword evidence="4" id="KW-1003">Cell membrane</keyword>
<keyword evidence="13" id="KW-0739">Sodium transport</keyword>
<evidence type="ECO:0000256" key="2">
    <source>
        <dbReference type="ARBA" id="ARBA00006434"/>
    </source>
</evidence>
<keyword evidence="12 24" id="KW-0472">Membrane</keyword>
<dbReference type="Pfam" id="PF00474">
    <property type="entry name" value="SSF"/>
    <property type="match status" value="1"/>
</dbReference>
<evidence type="ECO:0000256" key="13">
    <source>
        <dbReference type="ARBA" id="ARBA00023201"/>
    </source>
</evidence>
<accession>A0A6P6C4V3</accession>
<evidence type="ECO:0000256" key="3">
    <source>
        <dbReference type="ARBA" id="ARBA00022448"/>
    </source>
</evidence>
<protein>
    <recommendedName>
        <fullName evidence="18">Sodium/myo-inositol cotransporter 2</fullName>
    </recommendedName>
    <alternativeName>
        <fullName evidence="20">Sodium/myo-inositol transporter 2</fullName>
    </alternativeName>
    <alternativeName>
        <fullName evidence="19">Solute carrier family 5 member 11</fullName>
    </alternativeName>
</protein>
<feature type="transmembrane region" description="Helical" evidence="24">
    <location>
        <begin position="111"/>
        <end position="130"/>
    </location>
</feature>
<comment type="catalytic activity">
    <reaction evidence="15">
        <text>D-glucose(out) + 2 Na(+)(out) = D-glucose(in) + 2 Na(+)(in)</text>
        <dbReference type="Rhea" id="RHEA:70495"/>
        <dbReference type="ChEBI" id="CHEBI:4167"/>
        <dbReference type="ChEBI" id="CHEBI:29101"/>
    </reaction>
</comment>
<dbReference type="OrthoDB" id="6132759at2759"/>
<dbReference type="GO" id="GO:0005412">
    <property type="term" value="F:D-glucose:sodium symporter activity"/>
    <property type="evidence" value="ECO:0007669"/>
    <property type="project" value="TreeGrafter"/>
</dbReference>
<dbReference type="PANTHER" id="PTHR11819">
    <property type="entry name" value="SOLUTE CARRIER FAMILY 5"/>
    <property type="match status" value="1"/>
</dbReference>